<dbReference type="Pfam" id="PF13174">
    <property type="entry name" value="TPR_6"/>
    <property type="match status" value="1"/>
</dbReference>
<keyword evidence="4" id="KW-1185">Reference proteome</keyword>
<dbReference type="Proteomes" id="UP000284250">
    <property type="component" value="Unassembled WGS sequence"/>
</dbReference>
<evidence type="ECO:0000313" key="3">
    <source>
        <dbReference type="EMBL" id="RIY08787.1"/>
    </source>
</evidence>
<keyword evidence="1" id="KW-0802">TPR repeat</keyword>
<organism evidence="3 4">
    <name type="scientific">Hymenobacter rubripertinctus</name>
    <dbReference type="NCBI Taxonomy" id="2029981"/>
    <lineage>
        <taxon>Bacteria</taxon>
        <taxon>Pseudomonadati</taxon>
        <taxon>Bacteroidota</taxon>
        <taxon>Cytophagia</taxon>
        <taxon>Cytophagales</taxon>
        <taxon>Hymenobacteraceae</taxon>
        <taxon>Hymenobacter</taxon>
    </lineage>
</organism>
<protein>
    <submittedName>
        <fullName evidence="3">Tetratricopeptide repeat protein</fullName>
    </submittedName>
</protein>
<sequence length="137" mass="15617">MVMASLIAIYYAMGIKEYILFGALTYLATSFVLRGTLAIQHRRGMKLVRQGNFNDAIPHFKNSYDFFSQHKWIDNYRYLALLSSSLMSYSEMALCNTAFCYGQIGDRQQAVYYYEQALQEYPDSGLAKAGLAMLKAV</sequence>
<gene>
    <name evidence="3" type="ORF">D0T11_13720</name>
</gene>
<dbReference type="AlphaFoldDB" id="A0A418QU66"/>
<dbReference type="InterPro" id="IPR011990">
    <property type="entry name" value="TPR-like_helical_dom_sf"/>
</dbReference>
<keyword evidence="2" id="KW-0472">Membrane</keyword>
<reference evidence="3 4" key="1">
    <citation type="submission" date="2018-09" db="EMBL/GenBank/DDBJ databases">
        <authorList>
            <person name="Zeman M."/>
            <person name="Pardy F."/>
        </authorList>
    </citation>
    <scope>NUCLEOTIDE SEQUENCE [LARGE SCALE GENOMIC DNA]</scope>
    <source>
        <strain evidence="3 4">CCM 8852</strain>
    </source>
</reference>
<dbReference type="Gene3D" id="1.25.40.10">
    <property type="entry name" value="Tetratricopeptide repeat domain"/>
    <property type="match status" value="1"/>
</dbReference>
<dbReference type="PROSITE" id="PS50005">
    <property type="entry name" value="TPR"/>
    <property type="match status" value="1"/>
</dbReference>
<feature type="repeat" description="TPR" evidence="1">
    <location>
        <begin position="91"/>
        <end position="124"/>
    </location>
</feature>
<dbReference type="EMBL" id="QYCN01000020">
    <property type="protein sequence ID" value="RIY08787.1"/>
    <property type="molecule type" value="Genomic_DNA"/>
</dbReference>
<dbReference type="SUPFAM" id="SSF48452">
    <property type="entry name" value="TPR-like"/>
    <property type="match status" value="1"/>
</dbReference>
<proteinExistence type="predicted"/>
<accession>A0A418QU66</accession>
<reference evidence="3 4" key="2">
    <citation type="submission" date="2019-01" db="EMBL/GenBank/DDBJ databases">
        <title>Hymenobacter humicola sp. nov., isolated from soils in Antarctica.</title>
        <authorList>
            <person name="Sedlacek I."/>
            <person name="Holochova P."/>
            <person name="Kralova S."/>
            <person name="Pantucek R."/>
            <person name="Stankova E."/>
            <person name="Vrbovska V."/>
            <person name="Kristofova L."/>
            <person name="Svec P."/>
            <person name="Busse H.-J."/>
        </authorList>
    </citation>
    <scope>NUCLEOTIDE SEQUENCE [LARGE SCALE GENOMIC DNA]</scope>
    <source>
        <strain evidence="3 4">CCM 8852</strain>
    </source>
</reference>
<evidence type="ECO:0000313" key="4">
    <source>
        <dbReference type="Proteomes" id="UP000284250"/>
    </source>
</evidence>
<dbReference type="SMART" id="SM00028">
    <property type="entry name" value="TPR"/>
    <property type="match status" value="2"/>
</dbReference>
<keyword evidence="2" id="KW-1133">Transmembrane helix</keyword>
<evidence type="ECO:0000256" key="2">
    <source>
        <dbReference type="SAM" id="Phobius"/>
    </source>
</evidence>
<comment type="caution">
    <text evidence="3">The sequence shown here is derived from an EMBL/GenBank/DDBJ whole genome shotgun (WGS) entry which is preliminary data.</text>
</comment>
<name>A0A418QU66_9BACT</name>
<dbReference type="InterPro" id="IPR019734">
    <property type="entry name" value="TPR_rpt"/>
</dbReference>
<feature type="transmembrane region" description="Helical" evidence="2">
    <location>
        <begin position="18"/>
        <end position="39"/>
    </location>
</feature>
<keyword evidence="2" id="KW-0812">Transmembrane</keyword>
<evidence type="ECO:0000256" key="1">
    <source>
        <dbReference type="PROSITE-ProRule" id="PRU00339"/>
    </source>
</evidence>